<evidence type="ECO:0000313" key="1">
    <source>
        <dbReference type="EMBL" id="JAD39955.1"/>
    </source>
</evidence>
<organism evidence="1">
    <name type="scientific">Arundo donax</name>
    <name type="common">Giant reed</name>
    <name type="synonym">Donax arundinaceus</name>
    <dbReference type="NCBI Taxonomy" id="35708"/>
    <lineage>
        <taxon>Eukaryota</taxon>
        <taxon>Viridiplantae</taxon>
        <taxon>Streptophyta</taxon>
        <taxon>Embryophyta</taxon>
        <taxon>Tracheophyta</taxon>
        <taxon>Spermatophyta</taxon>
        <taxon>Magnoliopsida</taxon>
        <taxon>Liliopsida</taxon>
        <taxon>Poales</taxon>
        <taxon>Poaceae</taxon>
        <taxon>PACMAD clade</taxon>
        <taxon>Arundinoideae</taxon>
        <taxon>Arundineae</taxon>
        <taxon>Arundo</taxon>
    </lineage>
</organism>
<reference evidence="1" key="2">
    <citation type="journal article" date="2015" name="Data Brief">
        <title>Shoot transcriptome of the giant reed, Arundo donax.</title>
        <authorList>
            <person name="Barrero R.A."/>
            <person name="Guerrero F.D."/>
            <person name="Moolhuijzen P."/>
            <person name="Goolsby J.A."/>
            <person name="Tidwell J."/>
            <person name="Bellgard S.E."/>
            <person name="Bellgard M.I."/>
        </authorList>
    </citation>
    <scope>NUCLEOTIDE SEQUENCE</scope>
    <source>
        <tissue evidence="1">Shoot tissue taken approximately 20 cm above the soil surface</tissue>
    </source>
</reference>
<sequence length="20" mass="2213">MPLLTIPVQYSPFSPFQCSG</sequence>
<reference evidence="1" key="1">
    <citation type="submission" date="2014-09" db="EMBL/GenBank/DDBJ databases">
        <authorList>
            <person name="Magalhaes I.L.F."/>
            <person name="Oliveira U."/>
            <person name="Santos F.R."/>
            <person name="Vidigal T.H.D.A."/>
            <person name="Brescovit A.D."/>
            <person name="Santos A.J."/>
        </authorList>
    </citation>
    <scope>NUCLEOTIDE SEQUENCE</scope>
    <source>
        <tissue evidence="1">Shoot tissue taken approximately 20 cm above the soil surface</tissue>
    </source>
</reference>
<dbReference type="AlphaFoldDB" id="A0A0A8ZT53"/>
<accession>A0A0A8ZT53</accession>
<protein>
    <submittedName>
        <fullName evidence="1">Uncharacterized protein</fullName>
    </submittedName>
</protein>
<dbReference type="EMBL" id="GBRH01257940">
    <property type="protein sequence ID" value="JAD39955.1"/>
    <property type="molecule type" value="Transcribed_RNA"/>
</dbReference>
<proteinExistence type="predicted"/>
<name>A0A0A8ZT53_ARUDO</name>